<dbReference type="Pfam" id="PF13692">
    <property type="entry name" value="Glyco_trans_1_4"/>
    <property type="match status" value="1"/>
</dbReference>
<dbReference type="Proteomes" id="UP001597402">
    <property type="component" value="Unassembled WGS sequence"/>
</dbReference>
<sequence>MTEGDRAGVLLITPEPVGQRMAGPAIRTLELGRALARDGRSGPVTVVSLAGVDRSDPSVSLTAATDAAGLRQRVRTAAVVVIQGDVLGLHPWLADEPLPIVVDAYDPFHLEQLEQARPLGETGRRAVVRDCVRSLNAQLSRADLVLCASGRQRSLWLGHLAALGRVNPLTYDLAPDLSRLVAVVPFGIPEVPAPPRDRGVLRRTFPAISDEDVVLIWGGGVYEWFDPVVLVRAVARVLPDQPDVRLVFLGTRHPVAGVRTATDAARDAARETGTLDRAVFFHDGWVPYDERGHWLAAADVGVSTHKDHVETEFSFRTRLLDYLWCGLPVISTGGDDLAEHIAGHGAGTTVAADDQEGLADALLRAVGDQAWRARAGDAAATLGHSYAWDRVAVPLADFCADPARSPDLLLDPVDRLQLGLDRPAGSFSVLSRLRAGWREGGAELIARRLRARVRRPR</sequence>
<dbReference type="PANTHER" id="PTHR12526">
    <property type="entry name" value="GLYCOSYLTRANSFERASE"/>
    <property type="match status" value="1"/>
</dbReference>
<dbReference type="PANTHER" id="PTHR12526:SF635">
    <property type="entry name" value="GLYCOSYL TRANSFERASE GROUP 1"/>
    <property type="match status" value="1"/>
</dbReference>
<reference evidence="2" key="1">
    <citation type="journal article" date="2019" name="Int. J. Syst. Evol. Microbiol.">
        <title>The Global Catalogue of Microorganisms (GCM) 10K type strain sequencing project: providing services to taxonomists for standard genome sequencing and annotation.</title>
        <authorList>
            <consortium name="The Broad Institute Genomics Platform"/>
            <consortium name="The Broad Institute Genome Sequencing Center for Infectious Disease"/>
            <person name="Wu L."/>
            <person name="Ma J."/>
        </authorList>
    </citation>
    <scope>NUCLEOTIDE SEQUENCE [LARGE SCALE GENOMIC DNA]</scope>
    <source>
        <strain evidence="2">JCM 3338</strain>
    </source>
</reference>
<evidence type="ECO:0000313" key="2">
    <source>
        <dbReference type="Proteomes" id="UP001597402"/>
    </source>
</evidence>
<dbReference type="EMBL" id="JBHUHP010000001">
    <property type="protein sequence ID" value="MFD2090355.1"/>
    <property type="molecule type" value="Genomic_DNA"/>
</dbReference>
<dbReference type="RefSeq" id="WP_376871136.1">
    <property type="nucleotide sequence ID" value="NZ_JBHUHP010000001.1"/>
</dbReference>
<protein>
    <submittedName>
        <fullName evidence="1">Glycosyltransferase</fullName>
        <ecNumber evidence="1">2.4.-.-</ecNumber>
    </submittedName>
</protein>
<proteinExistence type="predicted"/>
<dbReference type="Gene3D" id="3.40.50.2000">
    <property type="entry name" value="Glycogen Phosphorylase B"/>
    <property type="match status" value="1"/>
</dbReference>
<keyword evidence="1" id="KW-0808">Transferase</keyword>
<accession>A0ABW4X7A1</accession>
<evidence type="ECO:0000313" key="1">
    <source>
        <dbReference type="EMBL" id="MFD2090355.1"/>
    </source>
</evidence>
<gene>
    <name evidence="1" type="ORF">ACFSHS_02095</name>
</gene>
<keyword evidence="2" id="KW-1185">Reference proteome</keyword>
<organism evidence="1 2">
    <name type="scientific">Blastococcus deserti</name>
    <dbReference type="NCBI Taxonomy" id="2259033"/>
    <lineage>
        <taxon>Bacteria</taxon>
        <taxon>Bacillati</taxon>
        <taxon>Actinomycetota</taxon>
        <taxon>Actinomycetes</taxon>
        <taxon>Geodermatophilales</taxon>
        <taxon>Geodermatophilaceae</taxon>
        <taxon>Blastococcus</taxon>
    </lineage>
</organism>
<dbReference type="GO" id="GO:0016757">
    <property type="term" value="F:glycosyltransferase activity"/>
    <property type="evidence" value="ECO:0007669"/>
    <property type="project" value="UniProtKB-KW"/>
</dbReference>
<name>A0ABW4X7A1_9ACTN</name>
<dbReference type="SUPFAM" id="SSF53756">
    <property type="entry name" value="UDP-Glycosyltransferase/glycogen phosphorylase"/>
    <property type="match status" value="1"/>
</dbReference>
<dbReference type="EC" id="2.4.-.-" evidence="1"/>
<keyword evidence="1" id="KW-0328">Glycosyltransferase</keyword>
<comment type="caution">
    <text evidence="1">The sequence shown here is derived from an EMBL/GenBank/DDBJ whole genome shotgun (WGS) entry which is preliminary data.</text>
</comment>